<proteinExistence type="predicted"/>
<evidence type="ECO:0000313" key="2">
    <source>
        <dbReference type="Proteomes" id="UP001500124"/>
    </source>
</evidence>
<accession>A0ABP9KI14</accession>
<dbReference type="EMBL" id="BAABKC010000044">
    <property type="protein sequence ID" value="GAA5057348.1"/>
    <property type="molecule type" value="Genomic_DNA"/>
</dbReference>
<reference evidence="2" key="1">
    <citation type="journal article" date="2019" name="Int. J. Syst. Evol. Microbiol.">
        <title>The Global Catalogue of Microorganisms (GCM) 10K type strain sequencing project: providing services to taxonomists for standard genome sequencing and annotation.</title>
        <authorList>
            <consortium name="The Broad Institute Genomics Platform"/>
            <consortium name="The Broad Institute Genome Sequencing Center for Infectious Disease"/>
            <person name="Wu L."/>
            <person name="Ma J."/>
        </authorList>
    </citation>
    <scope>NUCLEOTIDE SEQUENCE [LARGE SCALE GENOMIC DNA]</scope>
    <source>
        <strain evidence="2">JCM 18410</strain>
    </source>
</reference>
<dbReference type="Proteomes" id="UP001500124">
    <property type="component" value="Unassembled WGS sequence"/>
</dbReference>
<sequence>MARNATGRPIPGNGRVTTRRKRAVAVVCMGKTVWGEIGGDPWRRYPLRGCDWCHHGTDLRITDGDRRREKA</sequence>
<evidence type="ECO:0000313" key="1">
    <source>
        <dbReference type="EMBL" id="GAA5057348.1"/>
    </source>
</evidence>
<protein>
    <recommendedName>
        <fullName evidence="3">Transposase</fullName>
    </recommendedName>
</protein>
<gene>
    <name evidence="1" type="ORF">GCM10023336_31140</name>
</gene>
<evidence type="ECO:0008006" key="3">
    <source>
        <dbReference type="Google" id="ProtNLM"/>
    </source>
</evidence>
<comment type="caution">
    <text evidence="1">The sequence shown here is derived from an EMBL/GenBank/DDBJ whole genome shotgun (WGS) entry which is preliminary data.</text>
</comment>
<name>A0ABP9KI14_9ACTN</name>
<keyword evidence="2" id="KW-1185">Reference proteome</keyword>
<organism evidence="1 2">
    <name type="scientific">Streptomyces similanensis</name>
    <dbReference type="NCBI Taxonomy" id="1274988"/>
    <lineage>
        <taxon>Bacteria</taxon>
        <taxon>Bacillati</taxon>
        <taxon>Actinomycetota</taxon>
        <taxon>Actinomycetes</taxon>
        <taxon>Kitasatosporales</taxon>
        <taxon>Streptomycetaceae</taxon>
        <taxon>Streptomyces</taxon>
    </lineage>
</organism>